<keyword evidence="3" id="KW-0479">Metal-binding</keyword>
<dbReference type="InterPro" id="IPR051600">
    <property type="entry name" value="Beta-PGM-like"/>
</dbReference>
<dbReference type="NCBIfam" id="TIGR01509">
    <property type="entry name" value="HAD-SF-IA-v3"/>
    <property type="match status" value="1"/>
</dbReference>
<comment type="caution">
    <text evidence="6">The sequence shown here is derived from an EMBL/GenBank/DDBJ whole genome shotgun (WGS) entry which is preliminary data.</text>
</comment>
<dbReference type="InterPro" id="IPR041492">
    <property type="entry name" value="HAD_2"/>
</dbReference>
<evidence type="ECO:0000313" key="7">
    <source>
        <dbReference type="Proteomes" id="UP000664357"/>
    </source>
</evidence>
<dbReference type="SFLD" id="SFLDS00003">
    <property type="entry name" value="Haloacid_Dehalogenase"/>
    <property type="match status" value="1"/>
</dbReference>
<dbReference type="EMBL" id="JAFREL020000008">
    <property type="protein sequence ID" value="MEO1773207.1"/>
    <property type="molecule type" value="Genomic_DNA"/>
</dbReference>
<dbReference type="Gene3D" id="1.10.150.240">
    <property type="entry name" value="Putative phosphatase, domain 2"/>
    <property type="match status" value="1"/>
</dbReference>
<dbReference type="PANTHER" id="PTHR46193">
    <property type="entry name" value="6-PHOSPHOGLUCONATE PHOSPHATASE"/>
    <property type="match status" value="1"/>
</dbReference>
<evidence type="ECO:0000256" key="4">
    <source>
        <dbReference type="ARBA" id="ARBA00022842"/>
    </source>
</evidence>
<dbReference type="Proteomes" id="UP000664357">
    <property type="component" value="Unassembled WGS sequence"/>
</dbReference>
<comment type="similarity">
    <text evidence="2">Belongs to the HAD-like hydrolase superfamily. CbbY/CbbZ/Gph/YieH family.</text>
</comment>
<dbReference type="SUPFAM" id="SSF56784">
    <property type="entry name" value="HAD-like"/>
    <property type="match status" value="1"/>
</dbReference>
<evidence type="ECO:0000256" key="3">
    <source>
        <dbReference type="ARBA" id="ARBA00022723"/>
    </source>
</evidence>
<comment type="cofactor">
    <cofactor evidence="1">
        <name>Mg(2+)</name>
        <dbReference type="ChEBI" id="CHEBI:18420"/>
    </cofactor>
</comment>
<evidence type="ECO:0000313" key="6">
    <source>
        <dbReference type="EMBL" id="MEO1773207.1"/>
    </source>
</evidence>
<dbReference type="RefSeq" id="WP_207703209.1">
    <property type="nucleotide sequence ID" value="NZ_JAFREL020000008.1"/>
</dbReference>
<reference evidence="6 7" key="2">
    <citation type="submission" date="2024-02" db="EMBL/GenBank/DDBJ databases">
        <title>The Genome Sequence of Enterococcus sp. DIV0159.</title>
        <authorList>
            <person name="Earl A."/>
            <person name="Manson A."/>
            <person name="Gilmore M."/>
            <person name="Sanders J."/>
            <person name="Shea T."/>
            <person name="Howe W."/>
            <person name="Livny J."/>
            <person name="Cuomo C."/>
            <person name="Neafsey D."/>
            <person name="Birren B."/>
        </authorList>
    </citation>
    <scope>NUCLEOTIDE SEQUENCE [LARGE SCALE GENOMIC DNA]</scope>
    <source>
        <strain evidence="6 7">665A</strain>
    </source>
</reference>
<keyword evidence="7" id="KW-1185">Reference proteome</keyword>
<dbReference type="InterPro" id="IPR006439">
    <property type="entry name" value="HAD-SF_hydro_IA"/>
</dbReference>
<dbReference type="SFLD" id="SFLDG01135">
    <property type="entry name" value="C1.5.6:_HAD__Beta-PGM__Phospha"/>
    <property type="match status" value="1"/>
</dbReference>
<evidence type="ECO:0000256" key="1">
    <source>
        <dbReference type="ARBA" id="ARBA00001946"/>
    </source>
</evidence>
<keyword evidence="5" id="KW-0119">Carbohydrate metabolism</keyword>
<gene>
    <name evidence="6" type="ORF">JZO67_005191</name>
</gene>
<sequence>MQAVIFDMDGVLIDTEKVSKQAFTEAFESVGLNFTEELYQQILGRSLKDIEVFLEETFQHPSIAHQIIQQREIEFAKYYQTHPVEVKSGIFDFLAFIKNRRLKTAVATSAKESIAVPLLEQAGLIQHFDTFTFGSQVKEAKPHPELFLKAAASLAVRPEKAVVIEDSESGIIAANQGGFQAVFIPETEPTQSFRQQYNFSYYQQVQDFQASLQR</sequence>
<evidence type="ECO:0000256" key="5">
    <source>
        <dbReference type="ARBA" id="ARBA00023277"/>
    </source>
</evidence>
<evidence type="ECO:0000256" key="2">
    <source>
        <dbReference type="ARBA" id="ARBA00006171"/>
    </source>
</evidence>
<protein>
    <recommendedName>
        <fullName evidence="8">HAD family phosphatase</fullName>
    </recommendedName>
</protein>
<proteinExistence type="inferred from homology"/>
<dbReference type="Gene3D" id="3.40.50.1000">
    <property type="entry name" value="HAD superfamily/HAD-like"/>
    <property type="match status" value="1"/>
</dbReference>
<dbReference type="PRINTS" id="PR00413">
    <property type="entry name" value="HADHALOGNASE"/>
</dbReference>
<dbReference type="InterPro" id="IPR023198">
    <property type="entry name" value="PGP-like_dom2"/>
</dbReference>
<dbReference type="SFLD" id="SFLDG01129">
    <property type="entry name" value="C1.5:_HAD__Beta-PGM__Phosphata"/>
    <property type="match status" value="1"/>
</dbReference>
<keyword evidence="4" id="KW-0460">Magnesium</keyword>
<dbReference type="PANTHER" id="PTHR46193:SF18">
    <property type="entry name" value="HEXITOL PHOSPHATASE B"/>
    <property type="match status" value="1"/>
</dbReference>
<reference evidence="6 7" key="1">
    <citation type="submission" date="2021-03" db="EMBL/GenBank/DDBJ databases">
        <authorList>
            <person name="Gilmore M.S."/>
            <person name="Schwartzman J."/>
            <person name="Van Tyne D."/>
            <person name="Martin M."/>
            <person name="Earl A.M."/>
            <person name="Manson A.L."/>
            <person name="Straub T."/>
            <person name="Salamzade R."/>
            <person name="Saavedra J."/>
            <person name="Lebreton F."/>
            <person name="Prichula J."/>
            <person name="Schaufler K."/>
            <person name="Gaca A."/>
            <person name="Sgardioli B."/>
            <person name="Wagenaar J."/>
            <person name="Strong T."/>
        </authorList>
    </citation>
    <scope>NUCLEOTIDE SEQUENCE [LARGE SCALE GENOMIC DNA]</scope>
    <source>
        <strain evidence="6 7">665A</strain>
    </source>
</reference>
<organism evidence="6 7">
    <name type="scientific">Candidatus Enterococcus ferrettii</name>
    <dbReference type="NCBI Taxonomy" id="2815324"/>
    <lineage>
        <taxon>Bacteria</taxon>
        <taxon>Bacillati</taxon>
        <taxon>Bacillota</taxon>
        <taxon>Bacilli</taxon>
        <taxon>Lactobacillales</taxon>
        <taxon>Enterococcaceae</taxon>
        <taxon>Enterococcus</taxon>
    </lineage>
</organism>
<dbReference type="Pfam" id="PF13419">
    <property type="entry name" value="HAD_2"/>
    <property type="match status" value="1"/>
</dbReference>
<name>A0ABV0EX09_9ENTE</name>
<accession>A0ABV0EX09</accession>
<dbReference type="InterPro" id="IPR023214">
    <property type="entry name" value="HAD_sf"/>
</dbReference>
<evidence type="ECO:0008006" key="8">
    <source>
        <dbReference type="Google" id="ProtNLM"/>
    </source>
</evidence>
<dbReference type="InterPro" id="IPR036412">
    <property type="entry name" value="HAD-like_sf"/>
</dbReference>